<dbReference type="OrthoDB" id="2437090at2759"/>
<dbReference type="EMBL" id="LLXI01002355">
    <property type="protein sequence ID" value="PKY56928.1"/>
    <property type="molecule type" value="Genomic_DNA"/>
</dbReference>
<evidence type="ECO:0000313" key="2">
    <source>
        <dbReference type="EMBL" id="PKY56928.1"/>
    </source>
</evidence>
<dbReference type="VEuPathDB" id="FungiDB:FUN_024044"/>
<dbReference type="InterPro" id="IPR004330">
    <property type="entry name" value="FAR1_DNA_bnd_dom"/>
</dbReference>
<dbReference type="Proteomes" id="UP000234323">
    <property type="component" value="Unassembled WGS sequence"/>
</dbReference>
<dbReference type="Pfam" id="PF03101">
    <property type="entry name" value="FAR1"/>
    <property type="match status" value="1"/>
</dbReference>
<proteinExistence type="predicted"/>
<name>A0A2I1HDH4_9GLOM</name>
<evidence type="ECO:0000259" key="1">
    <source>
        <dbReference type="Pfam" id="PF03101"/>
    </source>
</evidence>
<keyword evidence="3" id="KW-1185">Reference proteome</keyword>
<protein>
    <recommendedName>
        <fullName evidence="1">FAR1 domain-containing protein</fullName>
    </recommendedName>
</protein>
<gene>
    <name evidence="2" type="ORF">RhiirA4_428604</name>
</gene>
<evidence type="ECO:0000313" key="3">
    <source>
        <dbReference type="Proteomes" id="UP000234323"/>
    </source>
</evidence>
<reference evidence="2 3" key="1">
    <citation type="submission" date="2015-10" db="EMBL/GenBank/DDBJ databases">
        <title>Genome analyses suggest a sexual origin of heterokaryosis in a supposedly ancient asexual fungus.</title>
        <authorList>
            <person name="Ropars J."/>
            <person name="Sedzielewska K."/>
            <person name="Noel J."/>
            <person name="Charron P."/>
            <person name="Farinelli L."/>
            <person name="Marton T."/>
            <person name="Kruger M."/>
            <person name="Pelin A."/>
            <person name="Brachmann A."/>
            <person name="Corradi N."/>
        </authorList>
    </citation>
    <scope>NUCLEOTIDE SEQUENCE [LARGE SCALE GENOMIC DNA]</scope>
    <source>
        <strain evidence="2 3">A4</strain>
    </source>
</reference>
<dbReference type="VEuPathDB" id="FungiDB:RhiirFUN_002338"/>
<dbReference type="VEuPathDB" id="FungiDB:RhiirFUN_002339"/>
<sequence length="272" mass="31889">MELSYNDFLRNSSFSLSDIERLFSLETYNNNGVYELDKKIQPEGLYDEKGSEVVEESDNMEGLDDIDVLDDIEGMDLYDDDDDDDDDIEEDQLELKQGMTFDTWEIAETYLENFAKQKGFSFRKRRCTTDAIDNTIVRKRTFECSHSRLHKPDKAILEENRRDRNSEMIGYSWHINMTFPKTAKGVQISNIIGEHNHSLNPLIIETAPKFRKLTNEMLEKIKFWTIHERMGITNQYNLLVASFPDKVINRKDLSNAIQKFKKQMKPNRNDAC</sequence>
<comment type="caution">
    <text evidence="2">The sequence shown here is derived from an EMBL/GenBank/DDBJ whole genome shotgun (WGS) entry which is preliminary data.</text>
</comment>
<dbReference type="VEuPathDB" id="FungiDB:RhiirA1_451236"/>
<organism evidence="2 3">
    <name type="scientific">Rhizophagus irregularis</name>
    <dbReference type="NCBI Taxonomy" id="588596"/>
    <lineage>
        <taxon>Eukaryota</taxon>
        <taxon>Fungi</taxon>
        <taxon>Fungi incertae sedis</taxon>
        <taxon>Mucoromycota</taxon>
        <taxon>Glomeromycotina</taxon>
        <taxon>Glomeromycetes</taxon>
        <taxon>Glomerales</taxon>
        <taxon>Glomeraceae</taxon>
        <taxon>Rhizophagus</taxon>
    </lineage>
</organism>
<feature type="domain" description="FAR1" evidence="1">
    <location>
        <begin position="110"/>
        <end position="201"/>
    </location>
</feature>
<dbReference type="PANTHER" id="PTHR47718">
    <property type="entry name" value="OS01G0519700 PROTEIN"/>
    <property type="match status" value="1"/>
</dbReference>
<accession>A0A2I1HDH4</accession>
<dbReference type="AlphaFoldDB" id="A0A2I1HDH4"/>